<dbReference type="InterPro" id="IPR016032">
    <property type="entry name" value="Sig_transdc_resp-reg_C-effctor"/>
</dbReference>
<gene>
    <name evidence="5" type="ORF">NS226_08650</name>
</gene>
<dbReference type="AlphaFoldDB" id="A0A175R9L2"/>
<dbReference type="GO" id="GO:0003677">
    <property type="term" value="F:DNA binding"/>
    <property type="evidence" value="ECO:0007669"/>
    <property type="project" value="UniProtKB-KW"/>
</dbReference>
<dbReference type="STRING" id="401562.NS365_09255"/>
<protein>
    <recommendedName>
        <fullName evidence="4">HTH luxR-type domain-containing protein</fullName>
    </recommendedName>
</protein>
<dbReference type="GO" id="GO:0006355">
    <property type="term" value="P:regulation of DNA-templated transcription"/>
    <property type="evidence" value="ECO:0007669"/>
    <property type="project" value="InterPro"/>
</dbReference>
<dbReference type="Pfam" id="PF00196">
    <property type="entry name" value="GerE"/>
    <property type="match status" value="1"/>
</dbReference>
<dbReference type="PRINTS" id="PR00038">
    <property type="entry name" value="HTHLUXR"/>
</dbReference>
<dbReference type="InterPro" id="IPR000792">
    <property type="entry name" value="Tscrpt_reg_LuxR_C"/>
</dbReference>
<accession>A0A175R9L2</accession>
<dbReference type="SUPFAM" id="SSF46894">
    <property type="entry name" value="C-terminal effector domain of the bipartite response regulators"/>
    <property type="match status" value="1"/>
</dbReference>
<evidence type="ECO:0000313" key="6">
    <source>
        <dbReference type="Proteomes" id="UP000078272"/>
    </source>
</evidence>
<organism evidence="5 6">
    <name type="scientific">Aureimonas ureilytica</name>
    <dbReference type="NCBI Taxonomy" id="401562"/>
    <lineage>
        <taxon>Bacteria</taxon>
        <taxon>Pseudomonadati</taxon>
        <taxon>Pseudomonadota</taxon>
        <taxon>Alphaproteobacteria</taxon>
        <taxon>Hyphomicrobiales</taxon>
        <taxon>Aurantimonadaceae</taxon>
        <taxon>Aureimonas</taxon>
    </lineage>
</organism>
<evidence type="ECO:0000256" key="3">
    <source>
        <dbReference type="ARBA" id="ARBA00023163"/>
    </source>
</evidence>
<dbReference type="SMART" id="SM00421">
    <property type="entry name" value="HTH_LUXR"/>
    <property type="match status" value="1"/>
</dbReference>
<dbReference type="InterPro" id="IPR036388">
    <property type="entry name" value="WH-like_DNA-bd_sf"/>
</dbReference>
<evidence type="ECO:0000313" key="5">
    <source>
        <dbReference type="EMBL" id="KTQ96105.1"/>
    </source>
</evidence>
<dbReference type="EMBL" id="LDPZ01000017">
    <property type="protein sequence ID" value="KTQ96105.1"/>
    <property type="molecule type" value="Genomic_DNA"/>
</dbReference>
<evidence type="ECO:0000259" key="4">
    <source>
        <dbReference type="SMART" id="SM00421"/>
    </source>
</evidence>
<dbReference type="OrthoDB" id="7917312at2"/>
<keyword evidence="1" id="KW-0805">Transcription regulation</keyword>
<dbReference type="Proteomes" id="UP000078272">
    <property type="component" value="Unassembled WGS sequence"/>
</dbReference>
<keyword evidence="2" id="KW-0238">DNA-binding</keyword>
<dbReference type="Gene3D" id="1.10.10.10">
    <property type="entry name" value="Winged helix-like DNA-binding domain superfamily/Winged helix DNA-binding domain"/>
    <property type="match status" value="1"/>
</dbReference>
<dbReference type="PATRIC" id="fig|401562.3.peg.1104"/>
<evidence type="ECO:0000256" key="1">
    <source>
        <dbReference type="ARBA" id="ARBA00023015"/>
    </source>
</evidence>
<reference evidence="5 6" key="1">
    <citation type="journal article" date="2016" name="Front. Microbiol.">
        <title>Genomic Resource of Rice Seed Associated Bacteria.</title>
        <authorList>
            <person name="Midha S."/>
            <person name="Bansal K."/>
            <person name="Sharma S."/>
            <person name="Kumar N."/>
            <person name="Patil P.P."/>
            <person name="Chaudhry V."/>
            <person name="Patil P.B."/>
        </authorList>
    </citation>
    <scope>NUCLEOTIDE SEQUENCE [LARGE SCALE GENOMIC DNA]</scope>
    <source>
        <strain evidence="5 6">NS226</strain>
    </source>
</reference>
<sequence length="373" mass="40702">MHPNNIEFLIDSIYDGALNASLWLDTIQSCAEAFKGAGTVILQPGLASPLLYVSPSLEHLTAGYNEYWWQEDIVVSTAQRLGLIRPGIIWDHQFLSNKTKAKSFYFQDFLRTHDIGGIATVIGALNGKTRFAINVQRRLGVTPPDEAEQQAFATISRHLSRALVMRLELDSSQAIGSALSQRLAEFDCAVAILDRAGQAKTWNRAFDTLSEDGVHIRNGSVQLALGAAQTKFDAFVRCVATGLAAQQMPDALFVPRPNSLLPLIVRVTPLRGQTCEQLGSFAPVHGALLMILKPGNRTYPDLSNILLRLGLTQAQTRVALLIAAGHTTKTAAERLAVSDETVRSHIKGVYARLGIDRQADLVRLVGKVVPFEA</sequence>
<dbReference type="PANTHER" id="PTHR44688">
    <property type="entry name" value="DNA-BINDING TRANSCRIPTIONAL ACTIVATOR DEVR_DOSR"/>
    <property type="match status" value="1"/>
</dbReference>
<feature type="domain" description="HTH luxR-type" evidence="4">
    <location>
        <begin position="308"/>
        <end position="365"/>
    </location>
</feature>
<dbReference type="RefSeq" id="WP_058634650.1">
    <property type="nucleotide sequence ID" value="NZ_LDPZ01000017.1"/>
</dbReference>
<evidence type="ECO:0000256" key="2">
    <source>
        <dbReference type="ARBA" id="ARBA00023125"/>
    </source>
</evidence>
<keyword evidence="3" id="KW-0804">Transcription</keyword>
<name>A0A175R9L2_9HYPH</name>
<proteinExistence type="predicted"/>
<dbReference type="PANTHER" id="PTHR44688:SF16">
    <property type="entry name" value="DNA-BINDING TRANSCRIPTIONAL ACTIVATOR DEVR_DOSR"/>
    <property type="match status" value="1"/>
</dbReference>
<comment type="caution">
    <text evidence="5">The sequence shown here is derived from an EMBL/GenBank/DDBJ whole genome shotgun (WGS) entry which is preliminary data.</text>
</comment>